<comment type="similarity">
    <text evidence="1">Belongs to the RIPOR family.</text>
</comment>
<dbReference type="KEGG" id="pmrn:116945866"/>
<proteinExistence type="inferred from homology"/>
<dbReference type="PANTHER" id="PTHR15829:SF13">
    <property type="entry name" value="FAM65 N-TERMINAL DOMAIN-CONTAINING PROTEIN"/>
    <property type="match status" value="1"/>
</dbReference>
<feature type="domain" description="FAM65 N-terminal" evidence="3">
    <location>
        <begin position="14"/>
        <end position="357"/>
    </location>
</feature>
<organism evidence="4 5">
    <name type="scientific">Petromyzon marinus</name>
    <name type="common">Sea lamprey</name>
    <dbReference type="NCBI Taxonomy" id="7757"/>
    <lineage>
        <taxon>Eukaryota</taxon>
        <taxon>Metazoa</taxon>
        <taxon>Chordata</taxon>
        <taxon>Craniata</taxon>
        <taxon>Vertebrata</taxon>
        <taxon>Cyclostomata</taxon>
        <taxon>Hyperoartia</taxon>
        <taxon>Petromyzontiformes</taxon>
        <taxon>Petromyzontidae</taxon>
        <taxon>Petromyzon</taxon>
    </lineage>
</organism>
<evidence type="ECO:0000256" key="2">
    <source>
        <dbReference type="SAM" id="MobiDB-lite"/>
    </source>
</evidence>
<dbReference type="RefSeq" id="XP_032816374.1">
    <property type="nucleotide sequence ID" value="XM_032960483.1"/>
</dbReference>
<feature type="compositionally biased region" description="Low complexity" evidence="2">
    <location>
        <begin position="51"/>
        <end position="65"/>
    </location>
</feature>
<evidence type="ECO:0000313" key="5">
    <source>
        <dbReference type="RefSeq" id="XP_032816374.1"/>
    </source>
</evidence>
<evidence type="ECO:0000313" key="6">
    <source>
        <dbReference type="RefSeq" id="XP_032816375.1"/>
    </source>
</evidence>
<feature type="region of interest" description="Disordered" evidence="2">
    <location>
        <begin position="23"/>
        <end position="72"/>
    </location>
</feature>
<evidence type="ECO:0000313" key="4">
    <source>
        <dbReference type="Proteomes" id="UP001318040"/>
    </source>
</evidence>
<evidence type="ECO:0000259" key="3">
    <source>
        <dbReference type="Pfam" id="PF15903"/>
    </source>
</evidence>
<evidence type="ECO:0000256" key="1">
    <source>
        <dbReference type="ARBA" id="ARBA00005744"/>
    </source>
</evidence>
<name>A0AAJ7TFC9_PETMA</name>
<keyword evidence="4" id="KW-1185">Reference proteome</keyword>
<reference evidence="5 6" key="1">
    <citation type="submission" date="2025-04" db="UniProtKB">
        <authorList>
            <consortium name="RefSeq"/>
        </authorList>
    </citation>
    <scope>IDENTIFICATION</scope>
    <source>
        <tissue evidence="5 6">Sperm</tissue>
    </source>
</reference>
<dbReference type="RefSeq" id="XP_032816375.1">
    <property type="nucleotide sequence ID" value="XM_032960484.1"/>
</dbReference>
<accession>A0AAJ7TFC9</accession>
<dbReference type="Pfam" id="PF15903">
    <property type="entry name" value="PL48"/>
    <property type="match status" value="1"/>
</dbReference>
<protein>
    <submittedName>
        <fullName evidence="5 6">Rho family-interacting cell polarization regulator 1-like isoform X1</fullName>
    </submittedName>
</protein>
<feature type="compositionally biased region" description="Low complexity" evidence="2">
    <location>
        <begin position="391"/>
        <end position="402"/>
    </location>
</feature>
<dbReference type="AlphaFoldDB" id="A0AAJ7TFC9"/>
<feature type="region of interest" description="Disordered" evidence="2">
    <location>
        <begin position="384"/>
        <end position="443"/>
    </location>
</feature>
<dbReference type="Proteomes" id="UP001318040">
    <property type="component" value="Chromosome 25"/>
</dbReference>
<dbReference type="InterPro" id="IPR026136">
    <property type="entry name" value="RIPOR3"/>
</dbReference>
<gene>
    <name evidence="5 6" type="primary">LOC116945866</name>
</gene>
<dbReference type="InterPro" id="IPR031780">
    <property type="entry name" value="FAM65_N"/>
</dbReference>
<dbReference type="PANTHER" id="PTHR15829">
    <property type="entry name" value="PROTEIN KINASE PKN/PRK1, EFFECTOR"/>
    <property type="match status" value="1"/>
</dbReference>
<feature type="compositionally biased region" description="Polar residues" evidence="2">
    <location>
        <begin position="418"/>
        <end position="428"/>
    </location>
</feature>
<sequence>MSLALRPAPRVGLVFRSQSFAGFSSTRDKTPWPRSPYGSTPVQARRSPTRSVKGSSASGKPPGGALRTPRPQQAEHIYVSLRRGLGQLLKAHHDELESLVAQQKGTKRDSRMAFFYELDKQLRATQRYLRHLEFHISKIEELYESYCIQGRLRDGARKMMAAYQASRSSRLARAALLAVAREHRDYTESLCMLENELEKLLGEFHIQMKGLAGFARLCPGDQYEVVVRYGRQRWKMRGRIDSADEQRWDSTEAVLSALLAEPLYVRVTELRGLASHTLVGSVACETGSLFAAGTRIVALDINSLGTIKLHLEVTWNPFDKDEAAMTPLTVGKLSANARRRAPCYGQSPPATPSLHQAVLCRTELQPALSSASCIYHRVNGQARRPRIPNYQSPMPDDSSQPSTDHVGEPDKNLRSLPHTASNKVSSTEALAGDSSSSSEEEKDIVVALRSHNRPSVHHGVWPNSRALSLISECSVDSFTDTGATDELLVKLCSIADTVTLEMTEQTVRPPGDALTEARRSQYEEISTNFIAPELEGNSVQPLLWSGGIDAIAECAGKAGVARSAGYNVESERTHIEEDPLLENMGRVTMSETSQSKRWHLRTSGLTPEIPHSDLMSNVLHIHSTESTPTNSLSRTSVGNSIRPMKLNSAMADLGLATKAVTKPSHLAESQRGGPLHGVEKHHGESCSLDVAWMNLRTALNTCRGKFSALDELEQEVTHLGRLLQAPSTPAEPESRGGSSLTLEQVLESFSFLNAWEQDDICMDTQPQPGCGSNKVKDTGNLDSVPLTTGNKILDGSLAQYLCHCTNLLQQGGSLGPLHCDDSRTLTRLREQVGVLRQVSQVMCESPGCIAQLSLMYGGPDVTVDPCGIDIQKLLAELCSKLDSNIHQVLRPDAGDCIQAERGGEARWNQMDLTELRTVL</sequence>